<dbReference type="KEGG" id="cot:CORT_0B00940"/>
<protein>
    <submittedName>
        <fullName evidence="4">Uncharacterized protein</fullName>
    </submittedName>
</protein>
<dbReference type="GO" id="GO:0003924">
    <property type="term" value="F:GTPase activity"/>
    <property type="evidence" value="ECO:0007669"/>
    <property type="project" value="InterPro"/>
</dbReference>
<dbReference type="Gene3D" id="3.40.50.300">
    <property type="entry name" value="P-loop containing nucleotide triphosphate hydrolases"/>
    <property type="match status" value="1"/>
</dbReference>
<dbReference type="PRINTS" id="PR00449">
    <property type="entry name" value="RASTRNSFRMNG"/>
</dbReference>
<accession>H8WZE6</accession>
<dbReference type="GO" id="GO:0007264">
    <property type="term" value="P:small GTPase-mediated signal transduction"/>
    <property type="evidence" value="ECO:0007669"/>
    <property type="project" value="InterPro"/>
</dbReference>
<evidence type="ECO:0000256" key="2">
    <source>
        <dbReference type="ARBA" id="ARBA00023134"/>
    </source>
</evidence>
<feature type="compositionally biased region" description="Polar residues" evidence="3">
    <location>
        <begin position="17"/>
        <end position="33"/>
    </location>
</feature>
<dbReference type="InterPro" id="IPR027417">
    <property type="entry name" value="P-loop_NTPase"/>
</dbReference>
<evidence type="ECO:0000313" key="4">
    <source>
        <dbReference type="EMBL" id="CCG21814.1"/>
    </source>
</evidence>
<evidence type="ECO:0000313" key="5">
    <source>
        <dbReference type="Proteomes" id="UP000005018"/>
    </source>
</evidence>
<dbReference type="PANTHER" id="PTHR24072">
    <property type="entry name" value="RHO FAMILY GTPASE"/>
    <property type="match status" value="1"/>
</dbReference>
<dbReference type="SUPFAM" id="SSF52540">
    <property type="entry name" value="P-loop containing nucleoside triphosphate hydrolases"/>
    <property type="match status" value="1"/>
</dbReference>
<dbReference type="eggNOG" id="KOG0393">
    <property type="taxonomic scope" value="Eukaryota"/>
</dbReference>
<sequence length="325" mass="36891">MASLNDISPPYPPPPEYNSTDTGQKSQGQQPTQDRNESTPLKIFEIDEPVKPVYYQRLDEAPSVYTARIFVAGDVGVGKSTLIQTYKNYNEPKKQPIRRISACYMRMKGPYTMPFLLKLSHASIRGDIEELCSRKSLSVTEDWILLCFAKDNLESLLNIKNIWYPLLKSSVYSRKVPIILVGTKWDKTSHIPDDLVLQVAKEIGATALIQCSSWQNLHVRTVFDVPLQYLHEEWESGLNKIYEKSLESESFEAKVLKGEGLEIEFGKRSQVRTICQDKTQDVPLNSKLPDGKNHSGKQPQMANANREKLPFNGKAKKNKDDCIVV</sequence>
<feature type="region of interest" description="Disordered" evidence="3">
    <location>
        <begin position="281"/>
        <end position="325"/>
    </location>
</feature>
<dbReference type="AlphaFoldDB" id="H8WZE6"/>
<dbReference type="OrthoDB" id="4018779at2759"/>
<organism evidence="4 5">
    <name type="scientific">Candida orthopsilosis (strain 90-125)</name>
    <name type="common">Yeast</name>
    <dbReference type="NCBI Taxonomy" id="1136231"/>
    <lineage>
        <taxon>Eukaryota</taxon>
        <taxon>Fungi</taxon>
        <taxon>Dikarya</taxon>
        <taxon>Ascomycota</taxon>
        <taxon>Saccharomycotina</taxon>
        <taxon>Pichiomycetes</taxon>
        <taxon>Debaryomycetaceae</taxon>
        <taxon>Candida/Lodderomyces clade</taxon>
        <taxon>Candida</taxon>
    </lineage>
</organism>
<evidence type="ECO:0000256" key="3">
    <source>
        <dbReference type="SAM" id="MobiDB-lite"/>
    </source>
</evidence>
<evidence type="ECO:0000256" key="1">
    <source>
        <dbReference type="ARBA" id="ARBA00022741"/>
    </source>
</evidence>
<keyword evidence="1" id="KW-0547">Nucleotide-binding</keyword>
<dbReference type="EMBL" id="HE681720">
    <property type="protein sequence ID" value="CCG21814.1"/>
    <property type="molecule type" value="Genomic_DNA"/>
</dbReference>
<proteinExistence type="predicted"/>
<dbReference type="Pfam" id="PF00071">
    <property type="entry name" value="Ras"/>
    <property type="match status" value="1"/>
</dbReference>
<keyword evidence="5" id="KW-1185">Reference proteome</keyword>
<dbReference type="RefSeq" id="XP_003867252.1">
    <property type="nucleotide sequence ID" value="XM_003867204.1"/>
</dbReference>
<dbReference type="SMART" id="SM00174">
    <property type="entry name" value="RHO"/>
    <property type="match status" value="1"/>
</dbReference>
<keyword evidence="2" id="KW-0342">GTP-binding</keyword>
<dbReference type="InterPro" id="IPR001806">
    <property type="entry name" value="Small_GTPase"/>
</dbReference>
<dbReference type="Proteomes" id="UP000005018">
    <property type="component" value="Chromosome 2"/>
</dbReference>
<dbReference type="GO" id="GO:0005525">
    <property type="term" value="F:GTP binding"/>
    <property type="evidence" value="ECO:0007669"/>
    <property type="project" value="UniProtKB-KW"/>
</dbReference>
<reference evidence="4 5" key="1">
    <citation type="journal article" date="2012" name="PLoS ONE">
        <title>Sequence and analysis of the genome of the pathogenic yeast Candida orthopsilosis.</title>
        <authorList>
            <person name="Riccombeni A."/>
            <person name="Vidanes G."/>
            <person name="Proux-Wera E."/>
            <person name="Wolfe K.H."/>
            <person name="Butler G."/>
        </authorList>
    </citation>
    <scope>NUCLEOTIDE SEQUENCE [LARGE SCALE GENOMIC DNA]</scope>
    <source>
        <strain evidence="4 5">Co 90-125</strain>
    </source>
</reference>
<name>H8WZE6_CANO9</name>
<dbReference type="InterPro" id="IPR003578">
    <property type="entry name" value="Small_GTPase_Rho"/>
</dbReference>
<feature type="region of interest" description="Disordered" evidence="3">
    <location>
        <begin position="1"/>
        <end position="42"/>
    </location>
</feature>
<gene>
    <name evidence="4" type="ORF">CORT_0B00940</name>
</gene>
<dbReference type="GeneID" id="14538187"/>
<dbReference type="HOGENOM" id="CLU_936886_0_0_1"/>